<organism evidence="1 2">
    <name type="scientific">Hibiscus sabdariffa</name>
    <name type="common">roselle</name>
    <dbReference type="NCBI Taxonomy" id="183260"/>
    <lineage>
        <taxon>Eukaryota</taxon>
        <taxon>Viridiplantae</taxon>
        <taxon>Streptophyta</taxon>
        <taxon>Embryophyta</taxon>
        <taxon>Tracheophyta</taxon>
        <taxon>Spermatophyta</taxon>
        <taxon>Magnoliopsida</taxon>
        <taxon>eudicotyledons</taxon>
        <taxon>Gunneridae</taxon>
        <taxon>Pentapetalae</taxon>
        <taxon>rosids</taxon>
        <taxon>malvids</taxon>
        <taxon>Malvales</taxon>
        <taxon>Malvaceae</taxon>
        <taxon>Malvoideae</taxon>
        <taxon>Hibiscus</taxon>
    </lineage>
</organism>
<evidence type="ECO:0000313" key="1">
    <source>
        <dbReference type="EMBL" id="KAK9019107.1"/>
    </source>
</evidence>
<proteinExistence type="predicted"/>
<comment type="caution">
    <text evidence="1">The sequence shown here is derived from an EMBL/GenBank/DDBJ whole genome shotgun (WGS) entry which is preliminary data.</text>
</comment>
<sequence>MTASPNLSSASIGATGQLNGRSPDDIGLVGTPRVLEHLASPVDLADTRNPKKLKGEVSLGSIAGGKNKASVEMKEPSDVSQHKRVASYALVGVFDIRLLKLSIWSGLGSISILSFVKLWLGLTKFVVNSVSNYLDDLFAQTGDIEALGVHSMDEDDPGDARDTGLRIAWSLDAYRLIMEPNSASGGSTLLPYILELISCPWEVRMQHVRRCGNTMADFMVKMASETDLIIHRYLDPPLGCEVIVSKEAALEAVTVSP</sequence>
<name>A0ABR2S1K0_9ROSI</name>
<dbReference type="Proteomes" id="UP001396334">
    <property type="component" value="Unassembled WGS sequence"/>
</dbReference>
<evidence type="ECO:0008006" key="3">
    <source>
        <dbReference type="Google" id="ProtNLM"/>
    </source>
</evidence>
<reference evidence="1 2" key="1">
    <citation type="journal article" date="2024" name="G3 (Bethesda)">
        <title>Genome assembly of Hibiscus sabdariffa L. provides insights into metabolisms of medicinal natural products.</title>
        <authorList>
            <person name="Kim T."/>
        </authorList>
    </citation>
    <scope>NUCLEOTIDE SEQUENCE [LARGE SCALE GENOMIC DNA]</scope>
    <source>
        <strain evidence="1">TK-2024</strain>
        <tissue evidence="1">Old leaves</tissue>
    </source>
</reference>
<evidence type="ECO:0000313" key="2">
    <source>
        <dbReference type="Proteomes" id="UP001396334"/>
    </source>
</evidence>
<accession>A0ABR2S1K0</accession>
<keyword evidence="2" id="KW-1185">Reference proteome</keyword>
<protein>
    <recommendedName>
        <fullName evidence="3">RNase H type-1 domain-containing protein</fullName>
    </recommendedName>
</protein>
<gene>
    <name evidence="1" type="ORF">V6N11_034146</name>
</gene>
<dbReference type="EMBL" id="JBBPBN010000018">
    <property type="protein sequence ID" value="KAK9019107.1"/>
    <property type="molecule type" value="Genomic_DNA"/>
</dbReference>